<dbReference type="OrthoDB" id="821805at2"/>
<organism evidence="2 3">
    <name type="scientific">Aureibaculum algae</name>
    <dbReference type="NCBI Taxonomy" id="2584122"/>
    <lineage>
        <taxon>Bacteria</taxon>
        <taxon>Pseudomonadati</taxon>
        <taxon>Bacteroidota</taxon>
        <taxon>Flavobacteriia</taxon>
        <taxon>Flavobacteriales</taxon>
        <taxon>Flavobacteriaceae</taxon>
        <taxon>Aureibaculum</taxon>
    </lineage>
</organism>
<feature type="transmembrane region" description="Helical" evidence="1">
    <location>
        <begin position="21"/>
        <end position="42"/>
    </location>
</feature>
<reference evidence="2 3" key="1">
    <citation type="submission" date="2019-05" db="EMBL/GenBank/DDBJ databases">
        <title>Algicella ahnfeltiae gen. nov., sp. nov., a novel marine bacterium of the family Flavobacteriaceae isolated from a red alga.</title>
        <authorList>
            <person name="Nedashkovskaya O.I."/>
            <person name="Kukhlevskiy A.D."/>
            <person name="Kim S.-G."/>
            <person name="Zhukova N.V."/>
            <person name="Mikhailov V.V."/>
        </authorList>
    </citation>
    <scope>NUCLEOTIDE SEQUENCE [LARGE SCALE GENOMIC DNA]</scope>
    <source>
        <strain evidence="2 3">10Alg115</strain>
    </source>
</reference>
<dbReference type="Pfam" id="PF19578">
    <property type="entry name" value="DUF6090"/>
    <property type="match status" value="1"/>
</dbReference>
<dbReference type="InterPro" id="IPR045749">
    <property type="entry name" value="DUF6090"/>
</dbReference>
<dbReference type="KEGG" id="fbe:FF125_08315"/>
<dbReference type="RefSeq" id="WP_138949324.1">
    <property type="nucleotide sequence ID" value="NZ_CP040749.1"/>
</dbReference>
<name>A0A5B7TUV1_9FLAO</name>
<sequence length="257" mass="30229">MIKFFRKIRQKLLSENKFNRYLLYAIGEIVLVVIGILIALQINNWNENRKVNIIQQKYLTLLKHEALSNISGIDNETHKIKIMTEGQREIFRLIDASKDTLTEEYINQTFFKAFTTLVGYNYENSVLTEIKNSGELKNIKNDSIRMTLMALESYYENVKYQENAVNILQQKIIDHVGLNGDLRQVIESYDYYKYLGIGKTKAISKGNKYILEDAYFKNKMIEYLGVTINLTNIIYPTMKERYIDVMNRIDEEIDDKK</sequence>
<protein>
    <submittedName>
        <fullName evidence="2">Uncharacterized protein</fullName>
    </submittedName>
</protein>
<dbReference type="Proteomes" id="UP000306229">
    <property type="component" value="Chromosome"/>
</dbReference>
<gene>
    <name evidence="2" type="ORF">FF125_08315</name>
</gene>
<accession>A0A5B7TUV1</accession>
<keyword evidence="1" id="KW-0812">Transmembrane</keyword>
<keyword evidence="1" id="KW-0472">Membrane</keyword>
<evidence type="ECO:0000313" key="3">
    <source>
        <dbReference type="Proteomes" id="UP000306229"/>
    </source>
</evidence>
<dbReference type="EMBL" id="CP040749">
    <property type="protein sequence ID" value="QCX38432.1"/>
    <property type="molecule type" value="Genomic_DNA"/>
</dbReference>
<keyword evidence="1" id="KW-1133">Transmembrane helix</keyword>
<evidence type="ECO:0000313" key="2">
    <source>
        <dbReference type="EMBL" id="QCX38432.1"/>
    </source>
</evidence>
<proteinExistence type="predicted"/>
<keyword evidence="3" id="KW-1185">Reference proteome</keyword>
<dbReference type="AlphaFoldDB" id="A0A5B7TUV1"/>
<evidence type="ECO:0000256" key="1">
    <source>
        <dbReference type="SAM" id="Phobius"/>
    </source>
</evidence>